<dbReference type="EMBL" id="CM032181">
    <property type="protein sequence ID" value="KAG7100002.1"/>
    <property type="molecule type" value="Genomic_DNA"/>
</dbReference>
<dbReference type="Proteomes" id="UP001049176">
    <property type="component" value="Chromosome 1"/>
</dbReference>
<sequence length="417" mass="46625">MGFFNLFHDLSKSSVEHHVSLDLTMPQCSRTTPIHISYSPTSTTRMPLELVMNIMELAYDEHKLEERKSFLKSCALVCRDWSIPAQKMLFRHVALCTETSCIAFTAAINPATARGRMLAGAVQCMRVSIDHNQPFGLSQRTFARAVTLCPNLTELNLALYGCGAPGNDIVGSPDVLRMRRHAPSFDEETLDLLRSGPRISALTFRNWSENRQSIMQLLSIWPTLESLVISGTAPELPSPPSDPFPCALSELRVNLQSSSSVDFFKWLLHNSSHSLRKLDFERELSPVAAQYLIDSHSSTLESVHLASCTREIAQSLSKCPNLRQLSVEDITSYPVVYKKLSDKLESMAFGLNKDTQTQALLDAIKAKGLLRAVTVHLWNGGELHRQLPSLKMTCALRGIDLSLTHDIRDFRSMIRAE</sequence>
<dbReference type="SUPFAM" id="SSF52047">
    <property type="entry name" value="RNI-like"/>
    <property type="match status" value="1"/>
</dbReference>
<dbReference type="AlphaFoldDB" id="A0A9P8AFT1"/>
<proteinExistence type="predicted"/>
<evidence type="ECO:0008006" key="3">
    <source>
        <dbReference type="Google" id="ProtNLM"/>
    </source>
</evidence>
<accession>A0A9P8AFT1</accession>
<dbReference type="Gene3D" id="3.80.10.10">
    <property type="entry name" value="Ribonuclease Inhibitor"/>
    <property type="match status" value="1"/>
</dbReference>
<dbReference type="RefSeq" id="XP_043016472.1">
    <property type="nucleotide sequence ID" value="XM_043147758.1"/>
</dbReference>
<dbReference type="GeneID" id="66070866"/>
<organism evidence="1 2">
    <name type="scientific">Marasmius oreades</name>
    <name type="common">fairy-ring Marasmius</name>
    <dbReference type="NCBI Taxonomy" id="181124"/>
    <lineage>
        <taxon>Eukaryota</taxon>
        <taxon>Fungi</taxon>
        <taxon>Dikarya</taxon>
        <taxon>Basidiomycota</taxon>
        <taxon>Agaricomycotina</taxon>
        <taxon>Agaricomycetes</taxon>
        <taxon>Agaricomycetidae</taxon>
        <taxon>Agaricales</taxon>
        <taxon>Marasmiineae</taxon>
        <taxon>Marasmiaceae</taxon>
        <taxon>Marasmius</taxon>
    </lineage>
</organism>
<dbReference type="KEGG" id="more:E1B28_001790"/>
<reference evidence="1" key="1">
    <citation type="journal article" date="2021" name="Genome Biol. Evol.">
        <title>The assembled and annotated genome of the fairy-ring fungus Marasmius oreades.</title>
        <authorList>
            <person name="Hiltunen M."/>
            <person name="Ament-Velasquez S.L."/>
            <person name="Johannesson H."/>
        </authorList>
    </citation>
    <scope>NUCLEOTIDE SEQUENCE</scope>
    <source>
        <strain evidence="1">03SP1</strain>
    </source>
</reference>
<dbReference type="InterPro" id="IPR032675">
    <property type="entry name" value="LRR_dom_sf"/>
</dbReference>
<name>A0A9P8AFT1_9AGAR</name>
<keyword evidence="2" id="KW-1185">Reference proteome</keyword>
<dbReference type="OrthoDB" id="2522283at2759"/>
<gene>
    <name evidence="1" type="ORF">E1B28_001790</name>
</gene>
<evidence type="ECO:0000313" key="2">
    <source>
        <dbReference type="Proteomes" id="UP001049176"/>
    </source>
</evidence>
<protein>
    <recommendedName>
        <fullName evidence="3">F-box domain-containing protein</fullName>
    </recommendedName>
</protein>
<comment type="caution">
    <text evidence="1">The sequence shown here is derived from an EMBL/GenBank/DDBJ whole genome shotgun (WGS) entry which is preliminary data.</text>
</comment>
<evidence type="ECO:0000313" key="1">
    <source>
        <dbReference type="EMBL" id="KAG7100002.1"/>
    </source>
</evidence>